<feature type="region of interest" description="Disordered" evidence="1">
    <location>
        <begin position="1"/>
        <end position="27"/>
    </location>
</feature>
<evidence type="ECO:0000313" key="2">
    <source>
        <dbReference type="EMBL" id="PTB70830.1"/>
    </source>
</evidence>
<reference evidence="3" key="1">
    <citation type="submission" date="2016-07" db="EMBL/GenBank/DDBJ databases">
        <title>Multiple horizontal gene transfer events from other fungi enriched the ability of initially mycotrophic Trichoderma (Ascomycota) to feed on dead plant biomass.</title>
        <authorList>
            <consortium name="DOE Joint Genome Institute"/>
            <person name="Atanasova L."/>
            <person name="Chenthamara K."/>
            <person name="Zhang J."/>
            <person name="Grujic M."/>
            <person name="Henrissat B."/>
            <person name="Kuo A."/>
            <person name="Aerts A."/>
            <person name="Salamov A."/>
            <person name="Lipzen A."/>
            <person name="Labutti K."/>
            <person name="Barry K."/>
            <person name="Miao Y."/>
            <person name="Rahimi M.J."/>
            <person name="Shen Q."/>
            <person name="Grigoriev I.V."/>
            <person name="Kubicek C.P."/>
            <person name="Druzhinina I.S."/>
        </authorList>
    </citation>
    <scope>NUCLEOTIDE SEQUENCE [LARGE SCALE GENOMIC DNA]</scope>
    <source>
        <strain evidence="3">TUCIM 6016</strain>
    </source>
</reference>
<feature type="compositionally biased region" description="Low complexity" evidence="1">
    <location>
        <begin position="9"/>
        <end position="21"/>
    </location>
</feature>
<evidence type="ECO:0000256" key="1">
    <source>
        <dbReference type="SAM" id="MobiDB-lite"/>
    </source>
</evidence>
<dbReference type="GeneID" id="36606648"/>
<name>A0A2T4BNG4_9HYPO</name>
<gene>
    <name evidence="2" type="ORF">BBK36DRAFT_692</name>
</gene>
<sequence>MPAAEEAEPSATAAAQPSAAADGTEHDVDDLDDVHRTLVKGAFALIGLDYDDYRQCYNACVDKCGGTGVLTATVWSKWGCYKGFKEKIEKVAQLTEQTGNYHIMDAPTVLCAIMVRKLRLIKPEKDDTASPMILKYKAFVFAHASVMNWKPNDHKVRPTNQVYKVIQQSGPASVNLTDTESDDSVEVDMSVPNQADVLLRCQAKPREPPPGPIFKKVPRHIDRVTAMATITNELRKTIKVNASTLGKSID</sequence>
<proteinExistence type="predicted"/>
<dbReference type="AlphaFoldDB" id="A0A2T4BNG4"/>
<organism evidence="2 3">
    <name type="scientific">Trichoderma citrinoviride</name>
    <dbReference type="NCBI Taxonomy" id="58853"/>
    <lineage>
        <taxon>Eukaryota</taxon>
        <taxon>Fungi</taxon>
        <taxon>Dikarya</taxon>
        <taxon>Ascomycota</taxon>
        <taxon>Pezizomycotina</taxon>
        <taxon>Sordariomycetes</taxon>
        <taxon>Hypocreomycetidae</taxon>
        <taxon>Hypocreales</taxon>
        <taxon>Hypocreaceae</taxon>
        <taxon>Trichoderma</taxon>
    </lineage>
</organism>
<dbReference type="OrthoDB" id="4894528at2759"/>
<dbReference type="EMBL" id="KZ680207">
    <property type="protein sequence ID" value="PTB70830.1"/>
    <property type="molecule type" value="Genomic_DNA"/>
</dbReference>
<protein>
    <submittedName>
        <fullName evidence="2">Uncharacterized protein</fullName>
    </submittedName>
</protein>
<evidence type="ECO:0000313" key="3">
    <source>
        <dbReference type="Proteomes" id="UP000241546"/>
    </source>
</evidence>
<dbReference type="RefSeq" id="XP_024754150.1">
    <property type="nucleotide sequence ID" value="XM_024898530.1"/>
</dbReference>
<keyword evidence="3" id="KW-1185">Reference proteome</keyword>
<accession>A0A2T4BNG4</accession>
<dbReference type="Proteomes" id="UP000241546">
    <property type="component" value="Unassembled WGS sequence"/>
</dbReference>